<dbReference type="EC" id="3.1.21.-" evidence="5"/>
<dbReference type="Pfam" id="PF01420">
    <property type="entry name" value="Methylase_S"/>
    <property type="match status" value="2"/>
</dbReference>
<keyword evidence="2" id="KW-0680">Restriction system</keyword>
<dbReference type="GO" id="GO:0016787">
    <property type="term" value="F:hydrolase activity"/>
    <property type="evidence" value="ECO:0007669"/>
    <property type="project" value="UniProtKB-KW"/>
</dbReference>
<evidence type="ECO:0000256" key="2">
    <source>
        <dbReference type="ARBA" id="ARBA00022747"/>
    </source>
</evidence>
<dbReference type="EMBL" id="JAUMKJ010000031">
    <property type="protein sequence ID" value="MDO3679819.1"/>
    <property type="molecule type" value="Genomic_DNA"/>
</dbReference>
<dbReference type="CDD" id="cd17517">
    <property type="entry name" value="RMtype1_S_EcoKI_StySPI-TRD2-CR2_like"/>
    <property type="match status" value="1"/>
</dbReference>
<feature type="domain" description="Type I restriction modification DNA specificity" evidence="4">
    <location>
        <begin position="225"/>
        <end position="373"/>
    </location>
</feature>
<protein>
    <submittedName>
        <fullName evidence="5">Restriction endonuclease subunit S</fullName>
        <ecNumber evidence="5">3.1.21.-</ecNumber>
    </submittedName>
</protein>
<organism evidence="5 6">
    <name type="scientific">Paenibacillus ehimensis</name>
    <dbReference type="NCBI Taxonomy" id="79264"/>
    <lineage>
        <taxon>Bacteria</taxon>
        <taxon>Bacillati</taxon>
        <taxon>Bacillota</taxon>
        <taxon>Bacilli</taxon>
        <taxon>Bacillales</taxon>
        <taxon>Paenibacillaceae</taxon>
        <taxon>Paenibacillus</taxon>
    </lineage>
</organism>
<keyword evidence="5" id="KW-0378">Hydrolase</keyword>
<keyword evidence="5" id="KW-0540">Nuclease</keyword>
<evidence type="ECO:0000259" key="4">
    <source>
        <dbReference type="Pfam" id="PF01420"/>
    </source>
</evidence>
<dbReference type="Gene3D" id="1.10.287.1120">
    <property type="entry name" value="Bipartite methylase S protein"/>
    <property type="match status" value="1"/>
</dbReference>
<dbReference type="SUPFAM" id="SSF116734">
    <property type="entry name" value="DNA methylase specificity domain"/>
    <property type="match status" value="2"/>
</dbReference>
<dbReference type="Gene3D" id="3.90.220.20">
    <property type="entry name" value="DNA methylase specificity domains"/>
    <property type="match status" value="2"/>
</dbReference>
<feature type="domain" description="Type I restriction modification DNA specificity" evidence="4">
    <location>
        <begin position="3"/>
        <end position="184"/>
    </location>
</feature>
<dbReference type="PANTHER" id="PTHR30408">
    <property type="entry name" value="TYPE-1 RESTRICTION ENZYME ECOKI SPECIFICITY PROTEIN"/>
    <property type="match status" value="1"/>
</dbReference>
<name>A0ABT8VFQ4_9BACL</name>
<dbReference type="InterPro" id="IPR052021">
    <property type="entry name" value="Type-I_RS_S_subunit"/>
</dbReference>
<dbReference type="InterPro" id="IPR000055">
    <property type="entry name" value="Restrct_endonuc_typeI_TRD"/>
</dbReference>
<evidence type="ECO:0000313" key="5">
    <source>
        <dbReference type="EMBL" id="MDO3679819.1"/>
    </source>
</evidence>
<dbReference type="Proteomes" id="UP001168883">
    <property type="component" value="Unassembled WGS sequence"/>
</dbReference>
<sequence>MRKFKIGDLYDSSSGLSKSRSEFGFGYPFLTFKDVFDNYFVPNKLESLANTTEKERETYSIKAGDIFITRTSETQDELGKTSVALNDYPEATFNGFTKRLRLKPNVNAKVHSKYIGYYLRSSKVRNQIYSFSSMTTRASLNNSMISTIEIQLPELDVQKKIASILSALDDKIELSNRMNKVLEQMAQAIFKQWFVDFEFPNENGEPYKSSGGEMEWCEELGKEIPKGWKVGTVADLGTVVGGGTPSSSNEEYFADLGIPWITPKDLSTNKSKFIYRGSRDISEAGLKNSAAKLLPEGTVLFTSRAPIGYIAIAGNPVATNQGFKSIIPSDEIGAEFVYCFLKENLTAIENMATGSTFKEVSGSVLKNITALLPDPCVIKQFSGAIGIQNDKIKNNEKQLEYLTNLRDTLLPKLLSGEIDVSEVEF</sequence>
<keyword evidence="6" id="KW-1185">Reference proteome</keyword>
<keyword evidence="5" id="KW-0255">Endonuclease</keyword>
<dbReference type="PANTHER" id="PTHR30408:SF12">
    <property type="entry name" value="TYPE I RESTRICTION ENZYME MJAVIII SPECIFICITY SUBUNIT"/>
    <property type="match status" value="1"/>
</dbReference>
<evidence type="ECO:0000256" key="3">
    <source>
        <dbReference type="ARBA" id="ARBA00023125"/>
    </source>
</evidence>
<evidence type="ECO:0000256" key="1">
    <source>
        <dbReference type="ARBA" id="ARBA00010923"/>
    </source>
</evidence>
<reference evidence="5" key="1">
    <citation type="submission" date="2023-07" db="EMBL/GenBank/DDBJ databases">
        <authorList>
            <person name="Aktuganov G."/>
            <person name="Boyko T."/>
            <person name="Delegan Y."/>
            <person name="Galimzianova N."/>
            <person name="Gilvanova E."/>
            <person name="Korobov V."/>
            <person name="Kuzmina L."/>
            <person name="Melentiev A."/>
            <person name="Milman P."/>
            <person name="Ryabova A."/>
            <person name="Stupak E."/>
            <person name="Yasakov T."/>
            <person name="Zharikova N."/>
            <person name="Zhurenko E."/>
        </authorList>
    </citation>
    <scope>NUCLEOTIDE SEQUENCE</scope>
    <source>
        <strain evidence="5">IB-739</strain>
    </source>
</reference>
<proteinExistence type="inferred from homology"/>
<dbReference type="RefSeq" id="WP_302880071.1">
    <property type="nucleotide sequence ID" value="NZ_JAUMKJ010000031.1"/>
</dbReference>
<gene>
    <name evidence="5" type="ORF">Q3C12_22665</name>
</gene>
<dbReference type="GO" id="GO:0004519">
    <property type="term" value="F:endonuclease activity"/>
    <property type="evidence" value="ECO:0007669"/>
    <property type="project" value="UniProtKB-KW"/>
</dbReference>
<keyword evidence="3" id="KW-0238">DNA-binding</keyword>
<accession>A0ABT8VFQ4</accession>
<dbReference type="CDD" id="cd17273">
    <property type="entry name" value="RMtype1_S_EcoJA69PI-TRD1-CR1_like"/>
    <property type="match status" value="1"/>
</dbReference>
<evidence type="ECO:0000313" key="6">
    <source>
        <dbReference type="Proteomes" id="UP001168883"/>
    </source>
</evidence>
<comment type="caution">
    <text evidence="5">The sequence shown here is derived from an EMBL/GenBank/DDBJ whole genome shotgun (WGS) entry which is preliminary data.</text>
</comment>
<comment type="similarity">
    <text evidence="1">Belongs to the type-I restriction system S methylase family.</text>
</comment>
<dbReference type="InterPro" id="IPR044946">
    <property type="entry name" value="Restrct_endonuc_typeI_TRD_sf"/>
</dbReference>